<evidence type="ECO:0000313" key="2">
    <source>
        <dbReference type="Proteomes" id="UP001066276"/>
    </source>
</evidence>
<dbReference type="AlphaFoldDB" id="A0AAV7MQQ8"/>
<protein>
    <submittedName>
        <fullName evidence="1">Uncharacterized protein</fullName>
    </submittedName>
</protein>
<keyword evidence="2" id="KW-1185">Reference proteome</keyword>
<comment type="caution">
    <text evidence="1">The sequence shown here is derived from an EMBL/GenBank/DDBJ whole genome shotgun (WGS) entry which is preliminary data.</text>
</comment>
<proteinExistence type="predicted"/>
<sequence>MCGGFGPTNISSGASAGWARATLELRKSRQAATRVPVWGTAGRVSTSRVADHVASCRTGLLQEDPSLLLSSSKPVRGSVLARGKRGAHKKEGAIKNKLNIKNLSLGREGDGEGGGVEVGYQAGSSFKEKVGVELEKSHHWTEKKQALAILK</sequence>
<organism evidence="1 2">
    <name type="scientific">Pleurodeles waltl</name>
    <name type="common">Iberian ribbed newt</name>
    <dbReference type="NCBI Taxonomy" id="8319"/>
    <lineage>
        <taxon>Eukaryota</taxon>
        <taxon>Metazoa</taxon>
        <taxon>Chordata</taxon>
        <taxon>Craniata</taxon>
        <taxon>Vertebrata</taxon>
        <taxon>Euteleostomi</taxon>
        <taxon>Amphibia</taxon>
        <taxon>Batrachia</taxon>
        <taxon>Caudata</taxon>
        <taxon>Salamandroidea</taxon>
        <taxon>Salamandridae</taxon>
        <taxon>Pleurodelinae</taxon>
        <taxon>Pleurodeles</taxon>
    </lineage>
</organism>
<gene>
    <name evidence="1" type="ORF">NDU88_002126</name>
</gene>
<accession>A0AAV7MQQ8</accession>
<dbReference type="EMBL" id="JANPWB010000013">
    <property type="protein sequence ID" value="KAJ1104717.1"/>
    <property type="molecule type" value="Genomic_DNA"/>
</dbReference>
<reference evidence="1" key="1">
    <citation type="journal article" date="2022" name="bioRxiv">
        <title>Sequencing and chromosome-scale assembly of the giantPleurodeles waltlgenome.</title>
        <authorList>
            <person name="Brown T."/>
            <person name="Elewa A."/>
            <person name="Iarovenko S."/>
            <person name="Subramanian E."/>
            <person name="Araus A.J."/>
            <person name="Petzold A."/>
            <person name="Susuki M."/>
            <person name="Suzuki K.-i.T."/>
            <person name="Hayashi T."/>
            <person name="Toyoda A."/>
            <person name="Oliveira C."/>
            <person name="Osipova E."/>
            <person name="Leigh N.D."/>
            <person name="Simon A."/>
            <person name="Yun M.H."/>
        </authorList>
    </citation>
    <scope>NUCLEOTIDE SEQUENCE</scope>
    <source>
        <strain evidence="1">20211129_DDA</strain>
        <tissue evidence="1">Liver</tissue>
    </source>
</reference>
<dbReference type="Proteomes" id="UP001066276">
    <property type="component" value="Chromosome 9"/>
</dbReference>
<name>A0AAV7MQQ8_PLEWA</name>
<evidence type="ECO:0000313" key="1">
    <source>
        <dbReference type="EMBL" id="KAJ1104717.1"/>
    </source>
</evidence>